<dbReference type="GO" id="GO:0031514">
    <property type="term" value="C:motile cilium"/>
    <property type="evidence" value="ECO:0007669"/>
    <property type="project" value="TreeGrafter"/>
</dbReference>
<proteinExistence type="inferred from homology"/>
<evidence type="ECO:0000256" key="3">
    <source>
        <dbReference type="ARBA" id="ARBA00022490"/>
    </source>
</evidence>
<reference evidence="8" key="1">
    <citation type="submission" date="2021-01" db="EMBL/GenBank/DDBJ databases">
        <authorList>
            <consortium name="Genoscope - CEA"/>
            <person name="William W."/>
        </authorList>
    </citation>
    <scope>NUCLEOTIDE SEQUENCE</scope>
</reference>
<keyword evidence="9" id="KW-1185">Reference proteome</keyword>
<feature type="region of interest" description="Disordered" evidence="7">
    <location>
        <begin position="161"/>
        <end position="185"/>
    </location>
</feature>
<protein>
    <submittedName>
        <fullName evidence="8">Uncharacterized protein</fullName>
    </submittedName>
</protein>
<dbReference type="GO" id="GO:0030992">
    <property type="term" value="C:intraciliary transport particle B"/>
    <property type="evidence" value="ECO:0007669"/>
    <property type="project" value="TreeGrafter"/>
</dbReference>
<evidence type="ECO:0000256" key="6">
    <source>
        <dbReference type="ARBA" id="ARBA00023273"/>
    </source>
</evidence>
<evidence type="ECO:0000256" key="7">
    <source>
        <dbReference type="SAM" id="MobiDB-lite"/>
    </source>
</evidence>
<dbReference type="GO" id="GO:0042073">
    <property type="term" value="P:intraciliary transport"/>
    <property type="evidence" value="ECO:0007669"/>
    <property type="project" value="InterPro"/>
</dbReference>
<evidence type="ECO:0000256" key="5">
    <source>
        <dbReference type="ARBA" id="ARBA00023212"/>
    </source>
</evidence>
<dbReference type="PANTHER" id="PTHR13376">
    <property type="entry name" value="INTRAFLAGELLAR TRANSPORT PROTEIN 46 HOMOLOG"/>
    <property type="match status" value="1"/>
</dbReference>
<comment type="caution">
    <text evidence="8">The sequence shown here is derived from an EMBL/GenBank/DDBJ whole genome shotgun (WGS) entry which is preliminary data.</text>
</comment>
<evidence type="ECO:0000256" key="2">
    <source>
        <dbReference type="ARBA" id="ARBA00007700"/>
    </source>
</evidence>
<dbReference type="EMBL" id="CAJJDN010000118">
    <property type="protein sequence ID" value="CAD8118617.1"/>
    <property type="molecule type" value="Genomic_DNA"/>
</dbReference>
<keyword evidence="4" id="KW-0969">Cilium</keyword>
<keyword evidence="3" id="KW-0963">Cytoplasm</keyword>
<evidence type="ECO:0000313" key="8">
    <source>
        <dbReference type="EMBL" id="CAD8118617.1"/>
    </source>
</evidence>
<name>A0A8S1QV96_9CILI</name>
<comment type="similarity">
    <text evidence="2">Belongs to the IFT46 family.</text>
</comment>
<dbReference type="GO" id="GO:0005815">
    <property type="term" value="C:microtubule organizing center"/>
    <property type="evidence" value="ECO:0007669"/>
    <property type="project" value="TreeGrafter"/>
</dbReference>
<dbReference type="Pfam" id="PF12317">
    <property type="entry name" value="IFT46_B_C"/>
    <property type="match status" value="2"/>
</dbReference>
<accession>A0A8S1QV96</accession>
<keyword evidence="6" id="KW-0966">Cell projection</keyword>
<keyword evidence="5" id="KW-0206">Cytoskeleton</keyword>
<evidence type="ECO:0000313" key="9">
    <source>
        <dbReference type="Proteomes" id="UP000692954"/>
    </source>
</evidence>
<gene>
    <name evidence="8" type="ORF">PSON_ATCC_30995.1.T1180035</name>
</gene>
<sequence>MKCNSQQCKKQLLQKSEDIQTIADELTEEFSMYEETSQSFSEIFEVDIKEQIKIKQCDYNKNEKLFQQNQEPLRNYNVEGSLENLKIYIQKYKPKNIELDSKLKPFIPDYIPAINNVEDCIMIPRPDRKNDDYGVHDVREVSIKKQNDKIKINFNETQKEQENRIKQGLQKEKQRENQKHLEQKPTNQEDIFKIISQYQPITINIEPILKPFIPDYIPQVQNPDAILKVPRPDGKEDFLGLTMLDERKVKGLYTQ</sequence>
<comment type="subcellular location">
    <subcellularLocation>
        <location evidence="1">Cytoplasm</location>
        <location evidence="1">Cytoskeleton</location>
        <location evidence="1">Cilium basal body</location>
    </subcellularLocation>
</comment>
<evidence type="ECO:0000256" key="1">
    <source>
        <dbReference type="ARBA" id="ARBA00004120"/>
    </source>
</evidence>
<dbReference type="InterPro" id="IPR022088">
    <property type="entry name" value="Intraflagellar_transp_cmplxB"/>
</dbReference>
<dbReference type="OrthoDB" id="2119217at2759"/>
<dbReference type="AlphaFoldDB" id="A0A8S1QV96"/>
<dbReference type="GO" id="GO:0060271">
    <property type="term" value="P:cilium assembly"/>
    <property type="evidence" value="ECO:0007669"/>
    <property type="project" value="TreeGrafter"/>
</dbReference>
<evidence type="ECO:0000256" key="4">
    <source>
        <dbReference type="ARBA" id="ARBA00023069"/>
    </source>
</evidence>
<organism evidence="8 9">
    <name type="scientific">Paramecium sonneborni</name>
    <dbReference type="NCBI Taxonomy" id="65129"/>
    <lineage>
        <taxon>Eukaryota</taxon>
        <taxon>Sar</taxon>
        <taxon>Alveolata</taxon>
        <taxon>Ciliophora</taxon>
        <taxon>Intramacronucleata</taxon>
        <taxon>Oligohymenophorea</taxon>
        <taxon>Peniculida</taxon>
        <taxon>Parameciidae</taxon>
        <taxon>Paramecium</taxon>
    </lineage>
</organism>
<dbReference type="PANTHER" id="PTHR13376:SF0">
    <property type="entry name" value="INTRAFLAGELLAR TRANSPORT PROTEIN 46 HOMOLOG"/>
    <property type="match status" value="1"/>
</dbReference>
<dbReference type="Proteomes" id="UP000692954">
    <property type="component" value="Unassembled WGS sequence"/>
</dbReference>
<feature type="compositionally biased region" description="Basic and acidic residues" evidence="7">
    <location>
        <begin position="161"/>
        <end position="183"/>
    </location>
</feature>